<reference evidence="3" key="1">
    <citation type="journal article" date="2013" name="Nat. Genet.">
        <title>The duck genome and transcriptome provide insight into an avian influenza virus reservoir species.</title>
        <authorList>
            <person name="Huang Y."/>
            <person name="Li Y."/>
            <person name="Burt D.W."/>
            <person name="Chen H."/>
            <person name="Zhang Y."/>
            <person name="Qian W."/>
            <person name="Kim H."/>
            <person name="Gan S."/>
            <person name="Zhao Y."/>
            <person name="Li J."/>
            <person name="Yi K."/>
            <person name="Feng H."/>
            <person name="Zhu P."/>
            <person name="Li B."/>
            <person name="Liu Q."/>
            <person name="Fairley S."/>
            <person name="Magor K.E."/>
            <person name="Du Z."/>
            <person name="Hu X."/>
            <person name="Goodman L."/>
            <person name="Tafer H."/>
            <person name="Vignal A."/>
            <person name="Lee T."/>
            <person name="Kim K.W."/>
            <person name="Sheng Z."/>
            <person name="An Y."/>
            <person name="Searle S."/>
            <person name="Herrero J."/>
            <person name="Groenen M.A."/>
            <person name="Crooijmans R.P."/>
            <person name="Faraut T."/>
            <person name="Cai Q."/>
            <person name="Webster R.G."/>
            <person name="Aldridge J.R."/>
            <person name="Warren W.C."/>
            <person name="Bartschat S."/>
            <person name="Kehr S."/>
            <person name="Marz M."/>
            <person name="Stadler P.F."/>
            <person name="Smith J."/>
            <person name="Kraus R.H."/>
            <person name="Zhao Y."/>
            <person name="Ren L."/>
            <person name="Fei J."/>
            <person name="Morisson M."/>
            <person name="Kaiser P."/>
            <person name="Griffin D.K."/>
            <person name="Rao M."/>
            <person name="Pitel F."/>
            <person name="Wang J."/>
            <person name="Li N."/>
        </authorList>
    </citation>
    <scope>NUCLEOTIDE SEQUENCE [LARGE SCALE GENOMIC DNA]</scope>
</reference>
<keyword evidence="3" id="KW-1185">Reference proteome</keyword>
<evidence type="ECO:0000313" key="2">
    <source>
        <dbReference type="EMBL" id="EOB07463.1"/>
    </source>
</evidence>
<protein>
    <submittedName>
        <fullName evidence="2">Uncharacterized protein</fullName>
    </submittedName>
</protein>
<dbReference type="AlphaFoldDB" id="R0M482"/>
<feature type="compositionally biased region" description="Basic and acidic residues" evidence="1">
    <location>
        <begin position="38"/>
        <end position="47"/>
    </location>
</feature>
<proteinExistence type="predicted"/>
<sequence>MPPNVSVGLGCYMTERPEQWHWKRSLCRRVCFGESTRGEEASLKGETSEPSGSAQPAGAQQLPSTRTEHHARTEHHQGSSALMGGRRSWVEALGPTCGPLRILAPVPAPRCEPSTPKTQIGANEQIDSVSSLHLIPPSLGDIRAVKAATQDLFREIHTDSNT</sequence>
<organism evidence="2 3">
    <name type="scientific">Anas platyrhynchos</name>
    <name type="common">Mallard</name>
    <name type="synonym">Anas boschas</name>
    <dbReference type="NCBI Taxonomy" id="8839"/>
    <lineage>
        <taxon>Eukaryota</taxon>
        <taxon>Metazoa</taxon>
        <taxon>Chordata</taxon>
        <taxon>Craniata</taxon>
        <taxon>Vertebrata</taxon>
        <taxon>Euteleostomi</taxon>
        <taxon>Archelosauria</taxon>
        <taxon>Archosauria</taxon>
        <taxon>Dinosauria</taxon>
        <taxon>Saurischia</taxon>
        <taxon>Theropoda</taxon>
        <taxon>Coelurosauria</taxon>
        <taxon>Aves</taxon>
        <taxon>Neognathae</taxon>
        <taxon>Galloanserae</taxon>
        <taxon>Anseriformes</taxon>
        <taxon>Anatidae</taxon>
        <taxon>Anatinae</taxon>
        <taxon>Anas</taxon>
    </lineage>
</organism>
<dbReference type="Proteomes" id="UP000296049">
    <property type="component" value="Unassembled WGS sequence"/>
</dbReference>
<accession>R0M482</accession>
<gene>
    <name evidence="2" type="ORF">Anapl_06615</name>
</gene>
<evidence type="ECO:0000256" key="1">
    <source>
        <dbReference type="SAM" id="MobiDB-lite"/>
    </source>
</evidence>
<feature type="region of interest" description="Disordered" evidence="1">
    <location>
        <begin position="38"/>
        <end position="87"/>
    </location>
</feature>
<name>R0M482_ANAPL</name>
<dbReference type="EMBL" id="KB742524">
    <property type="protein sequence ID" value="EOB07463.1"/>
    <property type="molecule type" value="Genomic_DNA"/>
</dbReference>
<feature type="compositionally biased region" description="Basic and acidic residues" evidence="1">
    <location>
        <begin position="66"/>
        <end position="77"/>
    </location>
</feature>
<evidence type="ECO:0000313" key="3">
    <source>
        <dbReference type="Proteomes" id="UP000296049"/>
    </source>
</evidence>